<organism evidence="2 3">
    <name type="scientific">Rhodotorula diobovata</name>
    <dbReference type="NCBI Taxonomy" id="5288"/>
    <lineage>
        <taxon>Eukaryota</taxon>
        <taxon>Fungi</taxon>
        <taxon>Dikarya</taxon>
        <taxon>Basidiomycota</taxon>
        <taxon>Pucciniomycotina</taxon>
        <taxon>Microbotryomycetes</taxon>
        <taxon>Sporidiobolales</taxon>
        <taxon>Sporidiobolaceae</taxon>
        <taxon>Rhodotorula</taxon>
    </lineage>
</organism>
<reference evidence="2 3" key="1">
    <citation type="submission" date="2019-03" db="EMBL/GenBank/DDBJ databases">
        <title>Rhodosporidium diobovatum UCD-FST 08-225 genome sequencing, assembly, and annotation.</title>
        <authorList>
            <person name="Fakankun I.U."/>
            <person name="Fristensky B."/>
            <person name="Levin D.B."/>
        </authorList>
    </citation>
    <scope>NUCLEOTIDE SEQUENCE [LARGE SCALE GENOMIC DNA]</scope>
    <source>
        <strain evidence="2 3">UCD-FST 08-225</strain>
    </source>
</reference>
<dbReference type="Proteomes" id="UP000311382">
    <property type="component" value="Unassembled WGS sequence"/>
</dbReference>
<sequence>MHRCGQGATAAFRARAQGCGTASEERDDAERGRGRAERSRERSTRAARTRPALSLALDVKRKNHREVAQREKCGRSYYPSLFIARRLKEIAKLVRGRNWPGLRLLLNAGTLWEREGSGIRMGGGVSRWLWARKRETRAARIENREGRQQFRRGARAAPAQRAARAREVVERGRKRNVARSRGSPVSRCVASEEGGHLGRRGRIRWAVDAERGGRCWLQFDPSPESDAAAHRSGGVLGKGFDGAGRGAAGRGSRLGRSRGGGGARPSRTRRAELC</sequence>
<evidence type="ECO:0000256" key="1">
    <source>
        <dbReference type="SAM" id="MobiDB-lite"/>
    </source>
</evidence>
<feature type="compositionally biased region" description="Basic and acidic residues" evidence="1">
    <location>
        <begin position="28"/>
        <end position="44"/>
    </location>
</feature>
<protein>
    <submittedName>
        <fullName evidence="2">Uncharacterized protein</fullName>
    </submittedName>
</protein>
<accession>A0A5C5G3A6</accession>
<name>A0A5C5G3A6_9BASI</name>
<comment type="caution">
    <text evidence="2">The sequence shown here is derived from an EMBL/GenBank/DDBJ whole genome shotgun (WGS) entry which is preliminary data.</text>
</comment>
<dbReference type="AlphaFoldDB" id="A0A5C5G3A6"/>
<gene>
    <name evidence="2" type="ORF">DMC30DRAFT_94438</name>
</gene>
<proteinExistence type="predicted"/>
<feature type="region of interest" description="Disordered" evidence="1">
    <location>
        <begin position="1"/>
        <end position="51"/>
    </location>
</feature>
<dbReference type="EMBL" id="SOZI01000018">
    <property type="protein sequence ID" value="TNY22922.1"/>
    <property type="molecule type" value="Genomic_DNA"/>
</dbReference>
<feature type="compositionally biased region" description="Gly residues" evidence="1">
    <location>
        <begin position="234"/>
        <end position="249"/>
    </location>
</feature>
<evidence type="ECO:0000313" key="3">
    <source>
        <dbReference type="Proteomes" id="UP000311382"/>
    </source>
</evidence>
<keyword evidence="3" id="KW-1185">Reference proteome</keyword>
<feature type="region of interest" description="Disordered" evidence="1">
    <location>
        <begin position="223"/>
        <end position="274"/>
    </location>
</feature>
<evidence type="ECO:0000313" key="2">
    <source>
        <dbReference type="EMBL" id="TNY22922.1"/>
    </source>
</evidence>
<feature type="region of interest" description="Disordered" evidence="1">
    <location>
        <begin position="141"/>
        <end position="189"/>
    </location>
</feature>